<name>A0A401ZG47_9CHLR</name>
<reference evidence="2" key="1">
    <citation type="submission" date="2018-12" db="EMBL/GenBank/DDBJ databases">
        <title>Tengunoibacter tsumagoiensis gen. nov., sp. nov., Dictyobacter kobayashii sp. nov., D. alpinus sp. nov., and D. joshuensis sp. nov. and description of Dictyobacteraceae fam. nov. within the order Ktedonobacterales isolated from Tengu-no-mugimeshi.</title>
        <authorList>
            <person name="Wang C.M."/>
            <person name="Zheng Y."/>
            <person name="Sakai Y."/>
            <person name="Toyoda A."/>
            <person name="Minakuchi Y."/>
            <person name="Abe K."/>
            <person name="Yokota A."/>
            <person name="Yabe S."/>
        </authorList>
    </citation>
    <scope>NUCLEOTIDE SEQUENCE [LARGE SCALE GENOMIC DNA]</scope>
    <source>
        <strain evidence="2">S-27</strain>
    </source>
</reference>
<protein>
    <submittedName>
        <fullName evidence="1">Uncharacterized protein</fullName>
    </submittedName>
</protein>
<dbReference type="EMBL" id="BIFQ01000001">
    <property type="protein sequence ID" value="GCE05847.1"/>
    <property type="molecule type" value="Genomic_DNA"/>
</dbReference>
<evidence type="ECO:0000313" key="1">
    <source>
        <dbReference type="EMBL" id="GCE05847.1"/>
    </source>
</evidence>
<gene>
    <name evidence="1" type="ORF">KDAU_31760</name>
</gene>
<dbReference type="AlphaFoldDB" id="A0A401ZG47"/>
<organism evidence="1 2">
    <name type="scientific">Dictyobacter aurantiacus</name>
    <dbReference type="NCBI Taxonomy" id="1936993"/>
    <lineage>
        <taxon>Bacteria</taxon>
        <taxon>Bacillati</taxon>
        <taxon>Chloroflexota</taxon>
        <taxon>Ktedonobacteria</taxon>
        <taxon>Ktedonobacterales</taxon>
        <taxon>Dictyobacteraceae</taxon>
        <taxon>Dictyobacter</taxon>
    </lineage>
</organism>
<dbReference type="Proteomes" id="UP000287224">
    <property type="component" value="Unassembled WGS sequence"/>
</dbReference>
<keyword evidence="2" id="KW-1185">Reference proteome</keyword>
<comment type="caution">
    <text evidence="1">The sequence shown here is derived from an EMBL/GenBank/DDBJ whole genome shotgun (WGS) entry which is preliminary data.</text>
</comment>
<sequence>MKNRDKGEREFDDASKRTCEEISVTYNFRYAGVSILYSAAGEYVIYPAYRTGRVDLQQGCE</sequence>
<proteinExistence type="predicted"/>
<accession>A0A401ZG47</accession>
<evidence type="ECO:0000313" key="2">
    <source>
        <dbReference type="Proteomes" id="UP000287224"/>
    </source>
</evidence>